<evidence type="ECO:0000256" key="1">
    <source>
        <dbReference type="SAM" id="MobiDB-lite"/>
    </source>
</evidence>
<feature type="region of interest" description="Disordered" evidence="1">
    <location>
        <begin position="300"/>
        <end position="358"/>
    </location>
</feature>
<accession>A0A9P3GCB2</accession>
<feature type="compositionally biased region" description="Pro residues" evidence="1">
    <location>
        <begin position="41"/>
        <end position="53"/>
    </location>
</feature>
<feature type="compositionally biased region" description="Low complexity" evidence="1">
    <location>
        <begin position="1"/>
        <end position="16"/>
    </location>
</feature>
<protein>
    <submittedName>
        <fullName evidence="2">Uncharacterized protein</fullName>
    </submittedName>
</protein>
<feature type="region of interest" description="Disordered" evidence="1">
    <location>
        <begin position="1"/>
        <end position="139"/>
    </location>
</feature>
<proteinExistence type="predicted"/>
<dbReference type="AlphaFoldDB" id="A0A9P3GCB2"/>
<name>A0A9P3GCB2_9APHY</name>
<dbReference type="EMBL" id="BPQB01000025">
    <property type="protein sequence ID" value="GJE92258.1"/>
    <property type="molecule type" value="Genomic_DNA"/>
</dbReference>
<evidence type="ECO:0000313" key="2">
    <source>
        <dbReference type="EMBL" id="GJE92258.1"/>
    </source>
</evidence>
<feature type="compositionally biased region" description="Basic and acidic residues" evidence="1">
    <location>
        <begin position="300"/>
        <end position="312"/>
    </location>
</feature>
<dbReference type="OrthoDB" id="3238644at2759"/>
<reference evidence="2 3" key="1">
    <citation type="submission" date="2021-08" db="EMBL/GenBank/DDBJ databases">
        <title>Draft Genome Sequence of Phanerochaete sordida strain YK-624.</title>
        <authorList>
            <person name="Mori T."/>
            <person name="Dohra H."/>
            <person name="Suzuki T."/>
            <person name="Kawagishi H."/>
            <person name="Hirai H."/>
        </authorList>
    </citation>
    <scope>NUCLEOTIDE SEQUENCE [LARGE SCALE GENOMIC DNA]</scope>
    <source>
        <strain evidence="2 3">YK-624</strain>
    </source>
</reference>
<sequence length="510" mass="57365">MHRATPSSSTQASSSTHRSRRTRITRAQLLQRLETLGRPSKPLPIELPLPPADPSASGSKRKLDSDSQPGPSKRPRTSSVSESRRQAPPSSAHRSEPASVSHRRPNATTEDGELIEEPPTSRDDNTTTDNIPIRRPRRHPIQVLGVAHFSGMHERYFKEGVQLKNSGQARTMANERPDSPSYRKLVNPPPTNSSYHQYGNLMSRLECLEAVLDFCYAYWAKDFWHKKVDRYAWRGLQPFLAFTRAHWEQDAVDDREKALLGLLYMIEASVLSNKLRESARPIDSDNRALLCRLQKQFVEDEKKSSDKSKSSDGSESLATPPMLPSPASISSNGSTPPGKKAEETQPTPAAPRKGMPVALRNPEEVWQDLAVPDKYYTEVNWRQVRARKSESEGILGMMQCLTLAQDLFNLPMLAKLYPRTYKRILNTTFTATDEFHPDIEDEQGELFWPGQVMVNSGGVAWYCAVGKAMLKELGRENGYRGIDGAIDRKDLDGRDLHFKVALPAPWGELR</sequence>
<gene>
    <name evidence="2" type="ORF">PsYK624_084120</name>
</gene>
<comment type="caution">
    <text evidence="2">The sequence shown here is derived from an EMBL/GenBank/DDBJ whole genome shotgun (WGS) entry which is preliminary data.</text>
</comment>
<feature type="region of interest" description="Disordered" evidence="1">
    <location>
        <begin position="171"/>
        <end position="190"/>
    </location>
</feature>
<dbReference type="Proteomes" id="UP000703269">
    <property type="component" value="Unassembled WGS sequence"/>
</dbReference>
<keyword evidence="3" id="KW-1185">Reference proteome</keyword>
<evidence type="ECO:0000313" key="3">
    <source>
        <dbReference type="Proteomes" id="UP000703269"/>
    </source>
</evidence>
<organism evidence="2 3">
    <name type="scientific">Phanerochaete sordida</name>
    <dbReference type="NCBI Taxonomy" id="48140"/>
    <lineage>
        <taxon>Eukaryota</taxon>
        <taxon>Fungi</taxon>
        <taxon>Dikarya</taxon>
        <taxon>Basidiomycota</taxon>
        <taxon>Agaricomycotina</taxon>
        <taxon>Agaricomycetes</taxon>
        <taxon>Polyporales</taxon>
        <taxon>Phanerochaetaceae</taxon>
        <taxon>Phanerochaete</taxon>
    </lineage>
</organism>